<dbReference type="Proteomes" id="UP000014387">
    <property type="component" value="Unassembled WGS sequence"/>
</dbReference>
<proteinExistence type="predicted"/>
<gene>
    <name evidence="1" type="ORF">HMPREF9238_01070</name>
</gene>
<evidence type="ECO:0000313" key="2">
    <source>
        <dbReference type="Proteomes" id="UP000014387"/>
    </source>
</evidence>
<sequence length="243" mass="25815">MFEMNTTFESQSVSLNAPVGISLTNAFARCAQRAGTEKVDLSGLRFVEATDCAAQSFLADAPAQSALSIQLGNPSEPAVLHDLGLDPQLLEVAVLAALQRTGRESLDIVQLTGQSADHLLSLKQVETLRALKDEGLVRNWGVHVRTVRQAMRAMSLVGLSYVSFSASDFGAEATVGILAAARRAGTTVIVSVDADTPAHVISQLRCHPSVLGVLIEVHTLDGLAQSASTIETLRRFSNVLRIA</sequence>
<dbReference type="OrthoDB" id="3266298at2"/>
<dbReference type="SUPFAM" id="SSF51430">
    <property type="entry name" value="NAD(P)-linked oxidoreductase"/>
    <property type="match status" value="1"/>
</dbReference>
<reference evidence="1 2" key="1">
    <citation type="submission" date="2013-05" db="EMBL/GenBank/DDBJ databases">
        <title>The Genome Sequence of Actinomyces europaeus ACS-120-V-COL10B.</title>
        <authorList>
            <consortium name="The Broad Institute Genomics Platform"/>
            <person name="Earl A."/>
            <person name="Ward D."/>
            <person name="Feldgarden M."/>
            <person name="Gevers D."/>
            <person name="Saerens B."/>
            <person name="Vaneechoutte M."/>
            <person name="Walker B."/>
            <person name="Young S."/>
            <person name="Zeng Q."/>
            <person name="Gargeya S."/>
            <person name="Fitzgerald M."/>
            <person name="Haas B."/>
            <person name="Abouelleil A."/>
            <person name="Allen A.W."/>
            <person name="Alvarado L."/>
            <person name="Arachchi H.M."/>
            <person name="Berlin A.M."/>
            <person name="Chapman S.B."/>
            <person name="Gainer-Dewar J."/>
            <person name="Goldberg J."/>
            <person name="Griggs A."/>
            <person name="Gujja S."/>
            <person name="Hansen M."/>
            <person name="Howarth C."/>
            <person name="Imamovic A."/>
            <person name="Ireland A."/>
            <person name="Larimer J."/>
            <person name="McCowan C."/>
            <person name="Murphy C."/>
            <person name="Pearson M."/>
            <person name="Poon T.W."/>
            <person name="Priest M."/>
            <person name="Roberts A."/>
            <person name="Saif S."/>
            <person name="Shea T."/>
            <person name="Sisk P."/>
            <person name="Sykes S."/>
            <person name="Wortman J."/>
            <person name="Nusbaum C."/>
            <person name="Birren B."/>
        </authorList>
    </citation>
    <scope>NUCLEOTIDE SEQUENCE [LARGE SCALE GENOMIC DNA]</scope>
    <source>
        <strain evidence="1 2">ACS-120-V-Col10b</strain>
    </source>
</reference>
<comment type="caution">
    <text evidence="1">The sequence shown here is derived from an EMBL/GenBank/DDBJ whole genome shotgun (WGS) entry which is preliminary data.</text>
</comment>
<dbReference type="AlphaFoldDB" id="A0A9W5RF65"/>
<keyword evidence="2" id="KW-1185">Reference proteome</keyword>
<dbReference type="InterPro" id="IPR036812">
    <property type="entry name" value="NAD(P)_OxRdtase_dom_sf"/>
</dbReference>
<name>A0A9W5RF65_9ACTO</name>
<dbReference type="RefSeq" id="WP_016444413.1">
    <property type="nucleotide sequence ID" value="NZ_KE150266.1"/>
</dbReference>
<organism evidence="1 2">
    <name type="scientific">Gleimia europaea ACS-120-V-Col10b</name>
    <dbReference type="NCBI Taxonomy" id="883069"/>
    <lineage>
        <taxon>Bacteria</taxon>
        <taxon>Bacillati</taxon>
        <taxon>Actinomycetota</taxon>
        <taxon>Actinomycetes</taxon>
        <taxon>Actinomycetales</taxon>
        <taxon>Actinomycetaceae</taxon>
        <taxon>Gleimia</taxon>
    </lineage>
</organism>
<dbReference type="Gene3D" id="3.20.20.100">
    <property type="entry name" value="NADP-dependent oxidoreductase domain"/>
    <property type="match status" value="1"/>
</dbReference>
<protein>
    <submittedName>
        <fullName evidence="1">Uncharacterized protein</fullName>
    </submittedName>
</protein>
<accession>A0A9W5RF65</accession>
<dbReference type="EMBL" id="AGWN01000001">
    <property type="protein sequence ID" value="EPD31302.1"/>
    <property type="molecule type" value="Genomic_DNA"/>
</dbReference>
<evidence type="ECO:0000313" key="1">
    <source>
        <dbReference type="EMBL" id="EPD31302.1"/>
    </source>
</evidence>